<dbReference type="STRING" id="525918.SAMN05660964_01233"/>
<dbReference type="Pfam" id="PF13517">
    <property type="entry name" value="FG-GAP_3"/>
    <property type="match status" value="3"/>
</dbReference>
<organism evidence="2 3">
    <name type="scientific">Thiothrix caldifontis</name>
    <dbReference type="NCBI Taxonomy" id="525918"/>
    <lineage>
        <taxon>Bacteria</taxon>
        <taxon>Pseudomonadati</taxon>
        <taxon>Pseudomonadota</taxon>
        <taxon>Gammaproteobacteria</taxon>
        <taxon>Thiotrichales</taxon>
        <taxon>Thiotrichaceae</taxon>
        <taxon>Thiothrix</taxon>
    </lineage>
</organism>
<dbReference type="Gene3D" id="2.130.10.130">
    <property type="entry name" value="Integrin alpha, N-terminal"/>
    <property type="match status" value="2"/>
</dbReference>
<dbReference type="EMBL" id="FNQP01000005">
    <property type="protein sequence ID" value="SEA24887.1"/>
    <property type="molecule type" value="Genomic_DNA"/>
</dbReference>
<dbReference type="PANTHER" id="PTHR46580:SF2">
    <property type="entry name" value="MAM DOMAIN-CONTAINING PROTEIN"/>
    <property type="match status" value="1"/>
</dbReference>
<dbReference type="SUPFAM" id="SSF69318">
    <property type="entry name" value="Integrin alpha N-terminal domain"/>
    <property type="match status" value="1"/>
</dbReference>
<dbReference type="PANTHER" id="PTHR46580">
    <property type="entry name" value="SENSOR KINASE-RELATED"/>
    <property type="match status" value="1"/>
</dbReference>
<evidence type="ECO:0000256" key="1">
    <source>
        <dbReference type="ARBA" id="ARBA00022729"/>
    </source>
</evidence>
<proteinExistence type="predicted"/>
<dbReference type="Proteomes" id="UP000199397">
    <property type="component" value="Unassembled WGS sequence"/>
</dbReference>
<keyword evidence="1" id="KW-0732">Signal</keyword>
<protein>
    <submittedName>
        <fullName evidence="2">Repeat domain-containing protein</fullName>
    </submittedName>
</protein>
<name>A0A1H3ZMK8_9GAMM</name>
<sequence>MKHQSDFDGDGFAEIPVSSPWGIGLLKQTGNTLTAPMMAPNGTRFGEWLLNTHDNNFTKLGDFDGDGKTELLVTSPWGIGILKQSGNTLSAPMMAPNGTRFGGWLFNSVDNQICAIGDFDGDGKAEILVTSGWGIGILKLSGNTLSAPMMAPNGTRFGGWLFNSADNQIRAVGDFDGDGKDEILITSGWGIGILKLSGNTLSAPMMAPNGTRFGGWLFNSLDNRIPVVGDFDGDGKAEILITSGWGIGILKLSSGVLQSPVMAENGKKFGNWRLNTTDNRFGLSGDFDGDGKTELFVASPWGIGILKLSGNTFTAPVMVSNGTSINGWRINTEDNRFNKAADFDKDGRTEILVTSPWGLGILNLSGNSLVTSMMAPNGTRFGGWLLNTADNDMELGVGESNAVIIYHKDWNAAVLNTKNTLQQRGYMIHSTDDANIGLTKLRVLSLTAKSGDNVIVYLAGHGGNARQLGDMSKTPSLKHNIQFNKGELLLSQLSPLFQNMGNMGADLTVIDGSCSGGETAYNAIGERYCAVATTSLYTPGLTNFPDFSNIIKKEGKPSAFALWWAKPRLAASWANGVIISSIPLRFSQRLYRNDRTEFSKLMFFIRPAVNVLATLDSGGWYLKDSYCYLYRFIYADEYNKLTDTEKKKFTNNTESFISRIQSAVSPQETFVDKLISTLDNDNLMANSANVYVSYFATCWQTLAGDYSWNPETEPNKYTDKLHGISTSPYQGKIGFDYMRKEMITHILIIRECYQKQKDILWEIDGLVSSRRMFNIAELRSTSLTIPRADSMENYMDYNETELRATKKINKVLQDLNKSQPDLENIISLSHTEIMQLGNIKITNLVKNSMDKIKVNFLDIGATSSSLDDLIARFKALSTLQSWHLGRANFLLSLIEDAVCKVQTKQANPGEVNIY</sequence>
<reference evidence="2 3" key="1">
    <citation type="submission" date="2016-10" db="EMBL/GenBank/DDBJ databases">
        <authorList>
            <person name="de Groot N.N."/>
        </authorList>
    </citation>
    <scope>NUCLEOTIDE SEQUENCE [LARGE SCALE GENOMIC DNA]</scope>
    <source>
        <strain evidence="2 3">DSM 21228</strain>
    </source>
</reference>
<evidence type="ECO:0000313" key="3">
    <source>
        <dbReference type="Proteomes" id="UP000199397"/>
    </source>
</evidence>
<accession>A0A1H3ZMK8</accession>
<dbReference type="OrthoDB" id="877328at2"/>
<dbReference type="RefSeq" id="WP_093066452.1">
    <property type="nucleotide sequence ID" value="NZ_FNQP01000005.1"/>
</dbReference>
<keyword evidence="3" id="KW-1185">Reference proteome</keyword>
<dbReference type="InterPro" id="IPR013517">
    <property type="entry name" value="FG-GAP"/>
</dbReference>
<evidence type="ECO:0000313" key="2">
    <source>
        <dbReference type="EMBL" id="SEA24887.1"/>
    </source>
</evidence>
<gene>
    <name evidence="2" type="ORF">SAMN05660964_01233</name>
</gene>
<dbReference type="AlphaFoldDB" id="A0A1H3ZMK8"/>
<dbReference type="InterPro" id="IPR028994">
    <property type="entry name" value="Integrin_alpha_N"/>
</dbReference>